<sequence>MNTPHPDSIATRVRFLEARAARAGYRLVRDERPPYGWQLLAIENGERIYSGSLDRIDAWLTS</sequence>
<dbReference type="Proteomes" id="UP001432062">
    <property type="component" value="Chromosome"/>
</dbReference>
<dbReference type="EMBL" id="CP109441">
    <property type="protein sequence ID" value="WUV43359.1"/>
    <property type="molecule type" value="Genomic_DNA"/>
</dbReference>
<proteinExistence type="predicted"/>
<accession>A0ABZ1YJF6</accession>
<evidence type="ECO:0000313" key="1">
    <source>
        <dbReference type="EMBL" id="WUV43359.1"/>
    </source>
</evidence>
<name>A0ABZ1YJF6_9NOCA</name>
<evidence type="ECO:0000313" key="2">
    <source>
        <dbReference type="Proteomes" id="UP001432062"/>
    </source>
</evidence>
<dbReference type="RefSeq" id="WP_327096556.1">
    <property type="nucleotide sequence ID" value="NZ_CP109149.1"/>
</dbReference>
<gene>
    <name evidence="1" type="ORF">OG563_29535</name>
</gene>
<keyword evidence="2" id="KW-1185">Reference proteome</keyword>
<protein>
    <submittedName>
        <fullName evidence="1">Uncharacterized protein</fullName>
    </submittedName>
</protein>
<organism evidence="1 2">
    <name type="scientific">Nocardia vinacea</name>
    <dbReference type="NCBI Taxonomy" id="96468"/>
    <lineage>
        <taxon>Bacteria</taxon>
        <taxon>Bacillati</taxon>
        <taxon>Actinomycetota</taxon>
        <taxon>Actinomycetes</taxon>
        <taxon>Mycobacteriales</taxon>
        <taxon>Nocardiaceae</taxon>
        <taxon>Nocardia</taxon>
    </lineage>
</organism>
<reference evidence="1" key="1">
    <citation type="submission" date="2022-10" db="EMBL/GenBank/DDBJ databases">
        <title>The complete genomes of actinobacterial strains from the NBC collection.</title>
        <authorList>
            <person name="Joergensen T.S."/>
            <person name="Alvarez Arevalo M."/>
            <person name="Sterndorff E.B."/>
            <person name="Faurdal D."/>
            <person name="Vuksanovic O."/>
            <person name="Mourched A.-S."/>
            <person name="Charusanti P."/>
            <person name="Shaw S."/>
            <person name="Blin K."/>
            <person name="Weber T."/>
        </authorList>
    </citation>
    <scope>NUCLEOTIDE SEQUENCE</scope>
    <source>
        <strain evidence="1">NBC_01482</strain>
    </source>
</reference>